<dbReference type="OrthoDB" id="9803871at2"/>
<keyword evidence="5 10" id="KW-0808">Transferase</keyword>
<dbReference type="Pfam" id="PF00483">
    <property type="entry name" value="NTP_transferase"/>
    <property type="match status" value="1"/>
</dbReference>
<dbReference type="GO" id="GO:0046872">
    <property type="term" value="F:metal ion binding"/>
    <property type="evidence" value="ECO:0007669"/>
    <property type="project" value="UniProtKB-KW"/>
</dbReference>
<dbReference type="PANTHER" id="PTHR43532:SF1">
    <property type="entry name" value="GLUCOSE-1-PHOSPHATE THYMIDYLYLTRANSFERASE 1"/>
    <property type="match status" value="1"/>
</dbReference>
<protein>
    <recommendedName>
        <fullName evidence="4 10">Glucose-1-phosphate thymidylyltransferase</fullName>
        <ecNumber evidence="3 10">2.7.7.24</ecNumber>
    </recommendedName>
</protein>
<dbReference type="FunFam" id="3.90.550.10:FF:000023">
    <property type="entry name" value="Glucose-1-phosphate thymidylyltransferase"/>
    <property type="match status" value="1"/>
</dbReference>
<evidence type="ECO:0000256" key="5">
    <source>
        <dbReference type="ARBA" id="ARBA00022679"/>
    </source>
</evidence>
<evidence type="ECO:0000313" key="13">
    <source>
        <dbReference type="Proteomes" id="UP000419138"/>
    </source>
</evidence>
<name>A0A646KQ15_STRJU</name>
<feature type="domain" description="Nucleotidyl transferase" evidence="11">
    <location>
        <begin position="2"/>
        <end position="237"/>
    </location>
</feature>
<evidence type="ECO:0000256" key="2">
    <source>
        <dbReference type="ARBA" id="ARBA00010480"/>
    </source>
</evidence>
<dbReference type="InterPro" id="IPR005835">
    <property type="entry name" value="NTP_transferase_dom"/>
</dbReference>
<dbReference type="AlphaFoldDB" id="A0A646KQ15"/>
<evidence type="ECO:0000256" key="8">
    <source>
        <dbReference type="ARBA" id="ARBA00022842"/>
    </source>
</evidence>
<comment type="caution">
    <text evidence="12">The sequence shown here is derived from an EMBL/GenBank/DDBJ whole genome shotgun (WGS) entry which is preliminary data.</text>
</comment>
<comment type="function">
    <text evidence="10">Catalyzes the formation of dTDP-glucose, from dTTP and glucose 1-phosphate, as well as its pyrophosphorolysis.</text>
</comment>
<dbReference type="Proteomes" id="UP000419138">
    <property type="component" value="Unassembled WGS sequence"/>
</dbReference>
<dbReference type="SUPFAM" id="SSF53448">
    <property type="entry name" value="Nucleotide-diphospho-sugar transferases"/>
    <property type="match status" value="1"/>
</dbReference>
<reference evidence="12 13" key="1">
    <citation type="submission" date="2019-05" db="EMBL/GenBank/DDBJ databases">
        <title>Comparative genomics and metabolomics analyses of clavulanic acid producing Streptomyces species provides insight into specialized metabolism and evolution of beta-lactam biosynthetic gene clusters.</title>
        <authorList>
            <person name="Moore M.A."/>
            <person name="Cruz-Morales P."/>
            <person name="Barona Gomez F."/>
            <person name="Kapil T."/>
        </authorList>
    </citation>
    <scope>NUCLEOTIDE SEQUENCE [LARGE SCALE GENOMIC DNA]</scope>
    <source>
        <strain evidence="12 13">NRRL 5741</strain>
    </source>
</reference>
<evidence type="ECO:0000256" key="3">
    <source>
        <dbReference type="ARBA" id="ARBA00012461"/>
    </source>
</evidence>
<keyword evidence="13" id="KW-1185">Reference proteome</keyword>
<evidence type="ECO:0000256" key="1">
    <source>
        <dbReference type="ARBA" id="ARBA00001946"/>
    </source>
</evidence>
<dbReference type="Gene3D" id="3.90.550.10">
    <property type="entry name" value="Spore Coat Polysaccharide Biosynthesis Protein SpsA, Chain A"/>
    <property type="match status" value="1"/>
</dbReference>
<evidence type="ECO:0000259" key="11">
    <source>
        <dbReference type="Pfam" id="PF00483"/>
    </source>
</evidence>
<dbReference type="RefSeq" id="WP_153525794.1">
    <property type="nucleotide sequence ID" value="NZ_VCLA01000191.1"/>
</dbReference>
<accession>A0A646KQ15</accession>
<comment type="catalytic activity">
    <reaction evidence="9 10">
        <text>dTTP + alpha-D-glucose 1-phosphate + H(+) = dTDP-alpha-D-glucose + diphosphate</text>
        <dbReference type="Rhea" id="RHEA:15225"/>
        <dbReference type="ChEBI" id="CHEBI:15378"/>
        <dbReference type="ChEBI" id="CHEBI:33019"/>
        <dbReference type="ChEBI" id="CHEBI:37568"/>
        <dbReference type="ChEBI" id="CHEBI:57477"/>
        <dbReference type="ChEBI" id="CHEBI:58601"/>
        <dbReference type="EC" id="2.7.7.24"/>
    </reaction>
</comment>
<evidence type="ECO:0000256" key="7">
    <source>
        <dbReference type="ARBA" id="ARBA00022723"/>
    </source>
</evidence>
<dbReference type="GO" id="GO:0008879">
    <property type="term" value="F:glucose-1-phosphate thymidylyltransferase activity"/>
    <property type="evidence" value="ECO:0007669"/>
    <property type="project" value="UniProtKB-EC"/>
</dbReference>
<evidence type="ECO:0000256" key="10">
    <source>
        <dbReference type="RuleBase" id="RU003706"/>
    </source>
</evidence>
<gene>
    <name evidence="12" type="primary">rfbA</name>
    <name evidence="12" type="ORF">FF041_30930</name>
</gene>
<dbReference type="InterPro" id="IPR005907">
    <property type="entry name" value="G1P_thy_trans_s"/>
</dbReference>
<evidence type="ECO:0000256" key="4">
    <source>
        <dbReference type="ARBA" id="ARBA00017654"/>
    </source>
</evidence>
<dbReference type="PANTHER" id="PTHR43532">
    <property type="entry name" value="GLUCOSE-1-PHOSPHATE THYMIDYLYLTRANSFERASE"/>
    <property type="match status" value="1"/>
</dbReference>
<comment type="similarity">
    <text evidence="2 10">Belongs to the glucose-1-phosphate thymidylyltransferase family.</text>
</comment>
<dbReference type="GO" id="GO:0019318">
    <property type="term" value="P:hexose metabolic process"/>
    <property type="evidence" value="ECO:0007669"/>
    <property type="project" value="UniProtKB-ARBA"/>
</dbReference>
<dbReference type="GO" id="GO:0000271">
    <property type="term" value="P:polysaccharide biosynthetic process"/>
    <property type="evidence" value="ECO:0007669"/>
    <property type="project" value="UniProtKB-ARBA"/>
</dbReference>
<organism evidence="12 13">
    <name type="scientific">Streptomyces jumonjinensis</name>
    <dbReference type="NCBI Taxonomy" id="1945"/>
    <lineage>
        <taxon>Bacteria</taxon>
        <taxon>Bacillati</taxon>
        <taxon>Actinomycetota</taxon>
        <taxon>Actinomycetes</taxon>
        <taxon>Kitasatosporales</taxon>
        <taxon>Streptomycetaceae</taxon>
        <taxon>Streptomyces</taxon>
    </lineage>
</organism>
<sequence length="299" mass="32203">MKGIVLAGGSGTRLFPLTLATSKQLLAVYNKPMVYYPLSVLMLAGVRDILIISTPSAIPDMRSLLGDGSKLGLNLSYAVQNEPRGIADAFLIGARHIDGDDTALVLGDNLFHGSGFPELLRGARDSLDGCTLFGCPVPDPERYGIGEVDSAGVLLSIEEKPSRPRSDKAITGLYLYDGAVVDIARGLSPSPRGELEVTDVNRAYLERGRARLIELGRGQRWYDCGTHDSLLAASRYVQSMEKRRGERVACLEEIALQMGFIDAEACYRLGAGMRQSAYGRHLTEIASSMGGALRHDSAA</sequence>
<evidence type="ECO:0000256" key="9">
    <source>
        <dbReference type="ARBA" id="ARBA00049336"/>
    </source>
</evidence>
<evidence type="ECO:0000256" key="6">
    <source>
        <dbReference type="ARBA" id="ARBA00022695"/>
    </source>
</evidence>
<proteinExistence type="inferred from homology"/>
<evidence type="ECO:0000313" key="12">
    <source>
        <dbReference type="EMBL" id="MQT04414.1"/>
    </source>
</evidence>
<dbReference type="EC" id="2.7.7.24" evidence="3 10"/>
<dbReference type="NCBIfam" id="TIGR01207">
    <property type="entry name" value="rmlA"/>
    <property type="match status" value="1"/>
</dbReference>
<comment type="cofactor">
    <cofactor evidence="1">
        <name>Mg(2+)</name>
        <dbReference type="ChEBI" id="CHEBI:18420"/>
    </cofactor>
</comment>
<keyword evidence="8 10" id="KW-0460">Magnesium</keyword>
<keyword evidence="7 10" id="KW-0479">Metal-binding</keyword>
<dbReference type="InterPro" id="IPR029044">
    <property type="entry name" value="Nucleotide-diphossugar_trans"/>
</dbReference>
<keyword evidence="6 10" id="KW-0548">Nucleotidyltransferase</keyword>
<dbReference type="EMBL" id="VCLA01000191">
    <property type="protein sequence ID" value="MQT04414.1"/>
    <property type="molecule type" value="Genomic_DNA"/>
</dbReference>